<organism evidence="1 2">
    <name type="scientific">Helicobacter cinaedi CCUG 18818 = ATCC BAA-847</name>
    <dbReference type="NCBI Taxonomy" id="537971"/>
    <lineage>
        <taxon>Bacteria</taxon>
        <taxon>Pseudomonadati</taxon>
        <taxon>Campylobacterota</taxon>
        <taxon>Epsilonproteobacteria</taxon>
        <taxon>Campylobacterales</taxon>
        <taxon>Helicobacteraceae</taxon>
        <taxon>Helicobacter</taxon>
    </lineage>
</organism>
<feature type="non-terminal residue" evidence="1">
    <location>
        <position position="154"/>
    </location>
</feature>
<evidence type="ECO:0000313" key="2">
    <source>
        <dbReference type="Proteomes" id="UP000005755"/>
    </source>
</evidence>
<keyword evidence="2" id="KW-1185">Reference proteome</keyword>
<name>A0ABN0BDQ4_9HELI</name>
<sequence>MTPKDFIEQLKDYADIADASYAMLHYIDNNEVFDPRDDEFRAKIPAFKPIERWIYADGIKLGYEIQDKHLKDERIKNFIEKNKRELRQPTAYALAIEARFSQNIEIKTPKYDNPSELEPTLIDNRIQNLIYRDKKSDKQKIEVSVNKERAIQDK</sequence>
<dbReference type="Proteomes" id="UP000005755">
    <property type="component" value="Unassembled WGS sequence"/>
</dbReference>
<accession>A0ABN0BDQ4</accession>
<gene>
    <name evidence="1" type="ORF">HCCG_02332</name>
</gene>
<reference evidence="2" key="1">
    <citation type="journal article" date="2014" name="Genome Announc.">
        <title>Draft genome sequences of six enterohepatic helicobacter species isolated from humans and one from rhesus macaques.</title>
        <authorList>
            <person name="Shen Z."/>
            <person name="Sheh A."/>
            <person name="Young S.K."/>
            <person name="Abouelliel A."/>
            <person name="Ward D.V."/>
            <person name="Earl A.M."/>
            <person name="Fox J.G."/>
        </authorList>
    </citation>
    <scope>NUCLEOTIDE SEQUENCE [LARGE SCALE GENOMIC DNA]</scope>
    <source>
        <strain evidence="2">CCUG 18818</strain>
    </source>
</reference>
<dbReference type="EMBL" id="DS990410">
    <property type="protein sequence ID" value="EFR47783.1"/>
    <property type="molecule type" value="Genomic_DNA"/>
</dbReference>
<evidence type="ECO:0000313" key="1">
    <source>
        <dbReference type="EMBL" id="EFR47783.1"/>
    </source>
</evidence>
<protein>
    <submittedName>
        <fullName evidence="1">Uncharacterized protein</fullName>
    </submittedName>
</protein>
<proteinExistence type="predicted"/>